<proteinExistence type="predicted"/>
<gene>
    <name evidence="2" type="primary">LOC115876839</name>
</gene>
<keyword evidence="1" id="KW-1185">Reference proteome</keyword>
<name>A0A6J2XBR5_SITOR</name>
<dbReference type="Proteomes" id="UP000504635">
    <property type="component" value="Unplaced"/>
</dbReference>
<dbReference type="KEGG" id="soy:115876839"/>
<evidence type="ECO:0000313" key="1">
    <source>
        <dbReference type="Proteomes" id="UP000504635"/>
    </source>
</evidence>
<dbReference type="InParanoid" id="A0A6J2XBR5"/>
<evidence type="ECO:0000313" key="2">
    <source>
        <dbReference type="RefSeq" id="XP_030748677.1"/>
    </source>
</evidence>
<sequence>MASKMEMAEESSCTFCGKCDSTLEEHIRTQAHQSKVKSLFCHFCGLQLLSDSERMKHREESDHNKQMFKRHTFHPLLKLESTTTNITRVLTLRKLVCYLYYSNAFPYEVTLEHLKYYQSEISSLIEKHQWSSSAMVDSPILVLLEEDLRKILDCDTEYNSTRIDILKKIISLISLMKIIERESSDPYTDLYYHVQGWNQNFAKIIEDNCLDHD</sequence>
<organism evidence="1 2">
    <name type="scientific">Sitophilus oryzae</name>
    <name type="common">Rice weevil</name>
    <name type="synonym">Curculio oryzae</name>
    <dbReference type="NCBI Taxonomy" id="7048"/>
    <lineage>
        <taxon>Eukaryota</taxon>
        <taxon>Metazoa</taxon>
        <taxon>Ecdysozoa</taxon>
        <taxon>Arthropoda</taxon>
        <taxon>Hexapoda</taxon>
        <taxon>Insecta</taxon>
        <taxon>Pterygota</taxon>
        <taxon>Neoptera</taxon>
        <taxon>Endopterygota</taxon>
        <taxon>Coleoptera</taxon>
        <taxon>Polyphaga</taxon>
        <taxon>Cucujiformia</taxon>
        <taxon>Curculionidae</taxon>
        <taxon>Dryophthorinae</taxon>
        <taxon>Sitophilus</taxon>
    </lineage>
</organism>
<dbReference type="GeneID" id="115876839"/>
<dbReference type="AlphaFoldDB" id="A0A6J2XBR5"/>
<accession>A0A6J2XBR5</accession>
<dbReference type="RefSeq" id="XP_030748677.1">
    <property type="nucleotide sequence ID" value="XM_030892817.1"/>
</dbReference>
<reference evidence="2" key="1">
    <citation type="submission" date="2025-08" db="UniProtKB">
        <authorList>
            <consortium name="RefSeq"/>
        </authorList>
    </citation>
    <scope>IDENTIFICATION</scope>
    <source>
        <tissue evidence="2">Gonads</tissue>
    </source>
</reference>
<protein>
    <submittedName>
        <fullName evidence="2">Uncharacterized protein LOC115876839</fullName>
    </submittedName>
</protein>